<organism evidence="14 15">
    <name type="scientific">Exocentrus adspersus</name>
    <dbReference type="NCBI Taxonomy" id="1586481"/>
    <lineage>
        <taxon>Eukaryota</taxon>
        <taxon>Metazoa</taxon>
        <taxon>Ecdysozoa</taxon>
        <taxon>Arthropoda</taxon>
        <taxon>Hexapoda</taxon>
        <taxon>Insecta</taxon>
        <taxon>Pterygota</taxon>
        <taxon>Neoptera</taxon>
        <taxon>Endopterygota</taxon>
        <taxon>Coleoptera</taxon>
        <taxon>Polyphaga</taxon>
        <taxon>Cucujiformia</taxon>
        <taxon>Chrysomeloidea</taxon>
        <taxon>Cerambycidae</taxon>
        <taxon>Lamiinae</taxon>
        <taxon>Acanthocinini</taxon>
        <taxon>Exocentrus</taxon>
    </lineage>
</organism>
<keyword evidence="9" id="KW-0492">Microsome</keyword>
<dbReference type="Gene3D" id="1.10.630.10">
    <property type="entry name" value="Cytochrome P450"/>
    <property type="match status" value="1"/>
</dbReference>
<protein>
    <recommendedName>
        <fullName evidence="16">Cytochrome P450</fullName>
    </recommendedName>
</protein>
<evidence type="ECO:0000256" key="7">
    <source>
        <dbReference type="ARBA" id="ARBA00022723"/>
    </source>
</evidence>
<evidence type="ECO:0000313" key="14">
    <source>
        <dbReference type="EMBL" id="KAJ8911043.1"/>
    </source>
</evidence>
<evidence type="ECO:0000256" key="3">
    <source>
        <dbReference type="ARBA" id="ARBA00004174"/>
    </source>
</evidence>
<dbReference type="InterPro" id="IPR050196">
    <property type="entry name" value="Cytochrome_P450_Monoox"/>
</dbReference>
<evidence type="ECO:0000256" key="2">
    <source>
        <dbReference type="ARBA" id="ARBA00003690"/>
    </source>
</evidence>
<keyword evidence="15" id="KW-1185">Reference proteome</keyword>
<dbReference type="InterPro" id="IPR001128">
    <property type="entry name" value="Cyt_P450"/>
</dbReference>
<dbReference type="Pfam" id="PF00067">
    <property type="entry name" value="p450"/>
    <property type="match status" value="1"/>
</dbReference>
<dbReference type="GO" id="GO:0004497">
    <property type="term" value="F:monooxygenase activity"/>
    <property type="evidence" value="ECO:0007669"/>
    <property type="project" value="UniProtKB-KW"/>
</dbReference>
<comment type="subcellular location">
    <subcellularLocation>
        <location evidence="4">Endoplasmic reticulum membrane</location>
        <topology evidence="4">Peripheral membrane protein</topology>
    </subcellularLocation>
    <subcellularLocation>
        <location evidence="3">Microsome membrane</location>
        <topology evidence="3">Peripheral membrane protein</topology>
    </subcellularLocation>
</comment>
<name>A0AAV8VAA4_9CUCU</name>
<dbReference type="InterPro" id="IPR002401">
    <property type="entry name" value="Cyt_P450_E_grp-I"/>
</dbReference>
<evidence type="ECO:0000256" key="5">
    <source>
        <dbReference type="ARBA" id="ARBA00010617"/>
    </source>
</evidence>
<gene>
    <name evidence="14" type="ORF">NQ315_004689</name>
</gene>
<keyword evidence="8" id="KW-0256">Endoplasmic reticulum</keyword>
<proteinExistence type="inferred from homology"/>
<comment type="cofactor">
    <cofactor evidence="1">
        <name>heme</name>
        <dbReference type="ChEBI" id="CHEBI:30413"/>
    </cofactor>
</comment>
<dbReference type="SUPFAM" id="SSF48264">
    <property type="entry name" value="Cytochrome P450"/>
    <property type="match status" value="1"/>
</dbReference>
<dbReference type="GO" id="GO:0005506">
    <property type="term" value="F:iron ion binding"/>
    <property type="evidence" value="ECO:0007669"/>
    <property type="project" value="InterPro"/>
</dbReference>
<evidence type="ECO:0000256" key="4">
    <source>
        <dbReference type="ARBA" id="ARBA00004406"/>
    </source>
</evidence>
<dbReference type="GO" id="GO:0005789">
    <property type="term" value="C:endoplasmic reticulum membrane"/>
    <property type="evidence" value="ECO:0007669"/>
    <property type="project" value="UniProtKB-SubCell"/>
</dbReference>
<reference evidence="14 15" key="1">
    <citation type="journal article" date="2023" name="Insect Mol. Biol.">
        <title>Genome sequencing provides insights into the evolution of gene families encoding plant cell wall-degrading enzymes in longhorned beetles.</title>
        <authorList>
            <person name="Shin N.R."/>
            <person name="Okamura Y."/>
            <person name="Kirsch R."/>
            <person name="Pauchet Y."/>
        </authorList>
    </citation>
    <scope>NUCLEOTIDE SEQUENCE [LARGE SCALE GENOMIC DNA]</scope>
    <source>
        <strain evidence="14">EAD_L_NR</strain>
    </source>
</reference>
<evidence type="ECO:0000256" key="11">
    <source>
        <dbReference type="ARBA" id="ARBA00023004"/>
    </source>
</evidence>
<sequence length="109" mass="12501">MLKFHEENEKFTISDIREEVNTIMFGGHDTTATGIAFTLYALARHSEIQDKVIEEQLNIFGTLNEVTPSLADLMNMKYLESVIYEALRLFPPIPIIGRRTTAEMSLDFF</sequence>
<keyword evidence="6" id="KW-0349">Heme</keyword>
<dbReference type="PANTHER" id="PTHR24291:SF189">
    <property type="entry name" value="CYTOCHROME P450 4C3-RELATED"/>
    <property type="match status" value="1"/>
</dbReference>
<evidence type="ECO:0000256" key="1">
    <source>
        <dbReference type="ARBA" id="ARBA00001971"/>
    </source>
</evidence>
<keyword evidence="11" id="KW-0408">Iron</keyword>
<dbReference type="GO" id="GO:0020037">
    <property type="term" value="F:heme binding"/>
    <property type="evidence" value="ECO:0007669"/>
    <property type="project" value="InterPro"/>
</dbReference>
<evidence type="ECO:0008006" key="16">
    <source>
        <dbReference type="Google" id="ProtNLM"/>
    </source>
</evidence>
<dbReference type="EMBL" id="JANEYG010000221">
    <property type="protein sequence ID" value="KAJ8911043.1"/>
    <property type="molecule type" value="Genomic_DNA"/>
</dbReference>
<evidence type="ECO:0000256" key="10">
    <source>
        <dbReference type="ARBA" id="ARBA00023002"/>
    </source>
</evidence>
<keyword evidence="10" id="KW-0560">Oxidoreductase</keyword>
<keyword evidence="7" id="KW-0479">Metal-binding</keyword>
<dbReference type="InterPro" id="IPR036396">
    <property type="entry name" value="Cyt_P450_sf"/>
</dbReference>
<comment type="caution">
    <text evidence="14">The sequence shown here is derived from an EMBL/GenBank/DDBJ whole genome shotgun (WGS) entry which is preliminary data.</text>
</comment>
<dbReference type="GO" id="GO:0016705">
    <property type="term" value="F:oxidoreductase activity, acting on paired donors, with incorporation or reduction of molecular oxygen"/>
    <property type="evidence" value="ECO:0007669"/>
    <property type="project" value="InterPro"/>
</dbReference>
<dbReference type="PRINTS" id="PR00385">
    <property type="entry name" value="P450"/>
</dbReference>
<accession>A0AAV8VAA4</accession>
<comment type="similarity">
    <text evidence="5">Belongs to the cytochrome P450 family.</text>
</comment>
<keyword evidence="13" id="KW-0472">Membrane</keyword>
<evidence type="ECO:0000313" key="15">
    <source>
        <dbReference type="Proteomes" id="UP001159042"/>
    </source>
</evidence>
<dbReference type="PRINTS" id="PR00463">
    <property type="entry name" value="EP450I"/>
</dbReference>
<dbReference type="PANTHER" id="PTHR24291">
    <property type="entry name" value="CYTOCHROME P450 FAMILY 4"/>
    <property type="match status" value="1"/>
</dbReference>
<keyword evidence="12" id="KW-0503">Monooxygenase</keyword>
<evidence type="ECO:0000256" key="6">
    <source>
        <dbReference type="ARBA" id="ARBA00022617"/>
    </source>
</evidence>
<evidence type="ECO:0000256" key="12">
    <source>
        <dbReference type="ARBA" id="ARBA00023033"/>
    </source>
</evidence>
<comment type="function">
    <text evidence="2">May be involved in the metabolism of insect hormones and in the breakdown of synthetic insecticides.</text>
</comment>
<evidence type="ECO:0000256" key="8">
    <source>
        <dbReference type="ARBA" id="ARBA00022824"/>
    </source>
</evidence>
<dbReference type="AlphaFoldDB" id="A0AAV8VAA4"/>
<dbReference type="Proteomes" id="UP001159042">
    <property type="component" value="Unassembled WGS sequence"/>
</dbReference>
<evidence type="ECO:0000256" key="13">
    <source>
        <dbReference type="ARBA" id="ARBA00023136"/>
    </source>
</evidence>
<evidence type="ECO:0000256" key="9">
    <source>
        <dbReference type="ARBA" id="ARBA00022848"/>
    </source>
</evidence>